<reference evidence="2" key="1">
    <citation type="journal article" date="2023" name="Insect Mol. Biol.">
        <title>Genome sequencing provides insights into the evolution of gene families encoding plant cell wall-degrading enzymes in longhorned beetles.</title>
        <authorList>
            <person name="Shin N.R."/>
            <person name="Okamura Y."/>
            <person name="Kirsch R."/>
            <person name="Pauchet Y."/>
        </authorList>
    </citation>
    <scope>NUCLEOTIDE SEQUENCE</scope>
    <source>
        <strain evidence="2">RBIC_L_NR</strain>
    </source>
</reference>
<proteinExistence type="predicted"/>
<comment type="caution">
    <text evidence="2">The sequence shown here is derived from an EMBL/GenBank/DDBJ whole genome shotgun (WGS) entry which is preliminary data.</text>
</comment>
<dbReference type="Pfam" id="PF12330">
    <property type="entry name" value="Haspin_kinase"/>
    <property type="match status" value="1"/>
</dbReference>
<evidence type="ECO:0000313" key="3">
    <source>
        <dbReference type="Proteomes" id="UP001162156"/>
    </source>
</evidence>
<dbReference type="GO" id="GO:0000278">
    <property type="term" value="P:mitotic cell cycle"/>
    <property type="evidence" value="ECO:0007669"/>
    <property type="project" value="TreeGrafter"/>
</dbReference>
<name>A0AAV8ZJP3_9CUCU</name>
<dbReference type="GO" id="GO:0005634">
    <property type="term" value="C:nucleus"/>
    <property type="evidence" value="ECO:0007669"/>
    <property type="project" value="TreeGrafter"/>
</dbReference>
<keyword evidence="1" id="KW-0732">Signal</keyword>
<dbReference type="GO" id="GO:0005737">
    <property type="term" value="C:cytoplasm"/>
    <property type="evidence" value="ECO:0007669"/>
    <property type="project" value="TreeGrafter"/>
</dbReference>
<dbReference type="PANTHER" id="PTHR24419:SF18">
    <property type="entry name" value="SERINE_THREONINE-PROTEIN KINASE HASPIN"/>
    <property type="match status" value="1"/>
</dbReference>
<dbReference type="InterPro" id="IPR011009">
    <property type="entry name" value="Kinase-like_dom_sf"/>
</dbReference>
<dbReference type="SUPFAM" id="SSF56112">
    <property type="entry name" value="Protein kinase-like (PK-like)"/>
    <property type="match status" value="1"/>
</dbReference>
<gene>
    <name evidence="2" type="ORF">NQ314_004462</name>
</gene>
<dbReference type="EMBL" id="JANEYF010001281">
    <property type="protein sequence ID" value="KAJ8965061.1"/>
    <property type="molecule type" value="Genomic_DNA"/>
</dbReference>
<dbReference type="Proteomes" id="UP001162156">
    <property type="component" value="Unassembled WGS sequence"/>
</dbReference>
<dbReference type="PANTHER" id="PTHR24419">
    <property type="entry name" value="INTERLEUKIN-1 RECEPTOR-ASSOCIATED KINASE"/>
    <property type="match status" value="1"/>
</dbReference>
<dbReference type="GO" id="GO:0072354">
    <property type="term" value="F:histone H3T3 kinase activity"/>
    <property type="evidence" value="ECO:0007669"/>
    <property type="project" value="TreeGrafter"/>
</dbReference>
<dbReference type="AlphaFoldDB" id="A0AAV8ZJP3"/>
<keyword evidence="3" id="KW-1185">Reference proteome</keyword>
<feature type="signal peptide" evidence="1">
    <location>
        <begin position="1"/>
        <end position="15"/>
    </location>
</feature>
<evidence type="ECO:0000313" key="2">
    <source>
        <dbReference type="EMBL" id="KAJ8965061.1"/>
    </source>
</evidence>
<feature type="chain" id="PRO_5043496778" description="Non-specific serine/threonine protein kinase" evidence="1">
    <location>
        <begin position="16"/>
        <end position="107"/>
    </location>
</feature>
<organism evidence="2 3">
    <name type="scientific">Rhamnusium bicolor</name>
    <dbReference type="NCBI Taxonomy" id="1586634"/>
    <lineage>
        <taxon>Eukaryota</taxon>
        <taxon>Metazoa</taxon>
        <taxon>Ecdysozoa</taxon>
        <taxon>Arthropoda</taxon>
        <taxon>Hexapoda</taxon>
        <taxon>Insecta</taxon>
        <taxon>Pterygota</taxon>
        <taxon>Neoptera</taxon>
        <taxon>Endopterygota</taxon>
        <taxon>Coleoptera</taxon>
        <taxon>Polyphaga</taxon>
        <taxon>Cucujiformia</taxon>
        <taxon>Chrysomeloidea</taxon>
        <taxon>Cerambycidae</taxon>
        <taxon>Lepturinae</taxon>
        <taxon>Rhagiini</taxon>
        <taxon>Rhamnusium</taxon>
    </lineage>
</organism>
<sequence length="107" mass="12320">MHGVICFVALALAIAEEELHFEHRDLHWGNILLSTVDKKKKINFRLNGKNYEIMTKGVEVAIIDFTLSRIECDSVVIFNDLSLDPDLFTAEGDYQFEIYKLMQKKNG</sequence>
<evidence type="ECO:0000256" key="1">
    <source>
        <dbReference type="SAM" id="SignalP"/>
    </source>
</evidence>
<accession>A0AAV8ZJP3</accession>
<protein>
    <recommendedName>
        <fullName evidence="4">Non-specific serine/threonine protein kinase</fullName>
    </recommendedName>
</protein>
<evidence type="ECO:0008006" key="4">
    <source>
        <dbReference type="Google" id="ProtNLM"/>
    </source>
</evidence>
<dbReference type="Gene3D" id="1.10.510.10">
    <property type="entry name" value="Transferase(Phosphotransferase) domain 1"/>
    <property type="match status" value="1"/>
</dbReference>
<dbReference type="GO" id="GO:0035556">
    <property type="term" value="P:intracellular signal transduction"/>
    <property type="evidence" value="ECO:0007669"/>
    <property type="project" value="TreeGrafter"/>
</dbReference>